<accession>C3KKK0</accession>
<feature type="transmembrane region" description="Helical" evidence="1">
    <location>
        <begin position="224"/>
        <end position="241"/>
    </location>
</feature>
<feature type="transmembrane region" description="Helical" evidence="1">
    <location>
        <begin position="6"/>
        <end position="24"/>
    </location>
</feature>
<feature type="transmembrane region" description="Helical" evidence="1">
    <location>
        <begin position="144"/>
        <end position="164"/>
    </location>
</feature>
<evidence type="ECO:0000313" key="2">
    <source>
        <dbReference type="EMBL" id="ACP22936.1"/>
    </source>
</evidence>
<dbReference type="Proteomes" id="UP000001054">
    <property type="component" value="Plasmid pNGR234b"/>
</dbReference>
<dbReference type="OrthoDB" id="8363003at2"/>
<keyword evidence="1" id="KW-1133">Transmembrane helix</keyword>
<reference evidence="3" key="1">
    <citation type="journal article" date="2004" name="J. Bacteriol.">
        <title>An evolutionary hot spot: the pNGR234b replicon of Rhizobium sp. strain NGR234.</title>
        <authorList>
            <person name="Streit W.R."/>
            <person name="Schmitz R.A."/>
            <person name="Perret X."/>
            <person name="Staehelin C."/>
            <person name="Deakin W.J."/>
            <person name="Raasch C."/>
            <person name="Liesegang H."/>
            <person name="Broughton W.J."/>
        </authorList>
    </citation>
    <scope>NUCLEOTIDE SEQUENCE [LARGE SCALE GENOMIC DNA]</scope>
    <source>
        <strain evidence="3">NBRC 101917 / NGR234</strain>
    </source>
</reference>
<feature type="transmembrane region" description="Helical" evidence="1">
    <location>
        <begin position="90"/>
        <end position="107"/>
    </location>
</feature>
<dbReference type="RefSeq" id="WP_015887575.1">
    <property type="nucleotide sequence ID" value="NC_012586.1"/>
</dbReference>
<feature type="transmembrane region" description="Helical" evidence="1">
    <location>
        <begin position="196"/>
        <end position="218"/>
    </location>
</feature>
<keyword evidence="3" id="KW-1185">Reference proteome</keyword>
<evidence type="ECO:0008006" key="4">
    <source>
        <dbReference type="Google" id="ProtNLM"/>
    </source>
</evidence>
<keyword evidence="2" id="KW-0614">Plasmid</keyword>
<gene>
    <name evidence="2" type="ordered locus">NGR_b14850</name>
</gene>
<evidence type="ECO:0000256" key="1">
    <source>
        <dbReference type="SAM" id="Phobius"/>
    </source>
</evidence>
<feature type="transmembrane region" description="Helical" evidence="1">
    <location>
        <begin position="253"/>
        <end position="278"/>
    </location>
</feature>
<dbReference type="HOGENOM" id="CLU_979608_0_0_5"/>
<geneLocation type="plasmid" evidence="3">
    <name>sym pNGR234b</name>
</geneLocation>
<name>C3KKK0_SINFN</name>
<feature type="transmembrane region" description="Helical" evidence="1">
    <location>
        <begin position="68"/>
        <end position="85"/>
    </location>
</feature>
<keyword evidence="1" id="KW-0812">Transmembrane</keyword>
<proteinExistence type="predicted"/>
<dbReference type="AlphaFoldDB" id="C3KKK0"/>
<protein>
    <recommendedName>
        <fullName evidence="4">Transmembrane protein</fullName>
    </recommendedName>
</protein>
<keyword evidence="1" id="KW-0472">Membrane</keyword>
<feature type="transmembrane region" description="Helical" evidence="1">
    <location>
        <begin position="113"/>
        <end position="132"/>
    </location>
</feature>
<feature type="transmembrane region" description="Helical" evidence="1">
    <location>
        <begin position="36"/>
        <end position="56"/>
    </location>
</feature>
<dbReference type="KEGG" id="rhi:NGR_b14850"/>
<dbReference type="EMBL" id="CP000874">
    <property type="protein sequence ID" value="ACP22936.1"/>
    <property type="molecule type" value="Genomic_DNA"/>
</dbReference>
<evidence type="ECO:0000313" key="3">
    <source>
        <dbReference type="Proteomes" id="UP000001054"/>
    </source>
</evidence>
<feature type="transmembrane region" description="Helical" evidence="1">
    <location>
        <begin position="170"/>
        <end position="189"/>
    </location>
</feature>
<dbReference type="PATRIC" id="fig|394.7.peg.1896"/>
<reference evidence="2 3" key="2">
    <citation type="journal article" date="2009" name="Appl. Environ. Microbiol.">
        <title>Rhizobium sp. strain NGR234 possesses a remarkable number of secretion systems.</title>
        <authorList>
            <person name="Schmeisser C."/>
            <person name="Liesegang H."/>
            <person name="Krysciak D."/>
            <person name="Bakkou N."/>
            <person name="Le Quere A."/>
            <person name="Wollherr A."/>
            <person name="Heinemeyer I."/>
            <person name="Morgenstern B."/>
            <person name="Pommerening-Roeser A."/>
            <person name="Flores M."/>
            <person name="Palacios R."/>
            <person name="Brenner S."/>
            <person name="Gottschalk G."/>
            <person name="Schmitz R.A."/>
            <person name="Broughton W.J."/>
            <person name="Perret X."/>
            <person name="Strittmatter A.W."/>
            <person name="Streit W.R."/>
        </authorList>
    </citation>
    <scope>NUCLEOTIDE SEQUENCE [LARGE SCALE GENOMIC DNA]</scope>
    <source>
        <strain evidence="3">NBRC 101917 / NGR234</strain>
    </source>
</reference>
<sequence>MGDTPQEAIVIGMTSVSIAAFALAGLRRALSLDAAWTGLIVSAAFLASYFLVYQKIPPFPAVGAVNKIFYVSLAGAVAGFAADLANRPRLAGWLSLVQPLAAALYIAQSRLTVAPLEIAVAVAAGMLSMTLLQRDFGGSTAEEGMKRMLLLAIATLGFAPIALLGASSSSLQVCLIFAVALLAIVVWSFGSDDNPFGTSALLGGAGGMLSVVYAVTLITRKADLLALATLGLVFLVPEITTRIKWIGRLRSCFARLFAFGLLCAVPAATAAAIAILSYGSSFPI</sequence>
<organism evidence="2 3">
    <name type="scientific">Sinorhizobium fredii (strain NBRC 101917 / NGR234)</name>
    <dbReference type="NCBI Taxonomy" id="394"/>
    <lineage>
        <taxon>Bacteria</taxon>
        <taxon>Pseudomonadati</taxon>
        <taxon>Pseudomonadota</taxon>
        <taxon>Alphaproteobacteria</taxon>
        <taxon>Hyphomicrobiales</taxon>
        <taxon>Rhizobiaceae</taxon>
        <taxon>Sinorhizobium/Ensifer group</taxon>
        <taxon>Sinorhizobium</taxon>
    </lineage>
</organism>